<organism evidence="1 2">
    <name type="scientific">Pseudidiomarina tainanensis</name>
    <dbReference type="NCBI Taxonomy" id="502365"/>
    <lineage>
        <taxon>Bacteria</taxon>
        <taxon>Pseudomonadati</taxon>
        <taxon>Pseudomonadota</taxon>
        <taxon>Gammaproteobacteria</taxon>
        <taxon>Alteromonadales</taxon>
        <taxon>Idiomarinaceae</taxon>
        <taxon>Pseudidiomarina</taxon>
    </lineage>
</organism>
<keyword evidence="2" id="KW-1185">Reference proteome</keyword>
<gene>
    <name evidence="1" type="ORF">CWI82_07055</name>
</gene>
<evidence type="ECO:0000313" key="2">
    <source>
        <dbReference type="Proteomes" id="UP000293092"/>
    </source>
</evidence>
<proteinExistence type="predicted"/>
<sequence length="104" mass="11473">MNTIRCVILSGSCCLMAGCSDLSPSCDAALAKREIRQFVMTQLPGHVEFKSMGITTLRTNFATGEVLCSAKVTLQDAYLNNEVSRAVGYTVKYDKQHQFKITVF</sequence>
<accession>A0ACD2HKC2</accession>
<dbReference type="EMBL" id="PIQJ01000001">
    <property type="protein sequence ID" value="RZQ57021.1"/>
    <property type="molecule type" value="Genomic_DNA"/>
</dbReference>
<name>A0ACD2HKC2_9GAMM</name>
<comment type="caution">
    <text evidence="1">The sequence shown here is derived from an EMBL/GenBank/DDBJ whole genome shotgun (WGS) entry which is preliminary data.</text>
</comment>
<reference evidence="1" key="1">
    <citation type="submission" date="2017-11" db="EMBL/GenBank/DDBJ databases">
        <title>Comparative genomic and phylogenomic analyses of the family Idiomarinaceae.</title>
        <authorList>
            <person name="Liu Y."/>
            <person name="Shao Z."/>
        </authorList>
    </citation>
    <scope>NUCLEOTIDE SEQUENCE</scope>
    <source>
        <strain evidence="1">PIN1</strain>
    </source>
</reference>
<evidence type="ECO:0000313" key="1">
    <source>
        <dbReference type="EMBL" id="RZQ57021.1"/>
    </source>
</evidence>
<dbReference type="Proteomes" id="UP000293092">
    <property type="component" value="Unassembled WGS sequence"/>
</dbReference>
<protein>
    <submittedName>
        <fullName evidence="1">Uncharacterized protein</fullName>
    </submittedName>
</protein>